<reference evidence="2 3" key="1">
    <citation type="journal article" date="2016" name="PLoS Pathog.">
        <title>Biosynthesis of antibiotic leucinostatins in bio-control fungus Purpureocillium lilacinum and their inhibition on phytophthora revealed by genome mining.</title>
        <authorList>
            <person name="Wang G."/>
            <person name="Liu Z."/>
            <person name="Lin R."/>
            <person name="Li E."/>
            <person name="Mao Z."/>
            <person name="Ling J."/>
            <person name="Yang Y."/>
            <person name="Yin W.B."/>
            <person name="Xie B."/>
        </authorList>
    </citation>
    <scope>NUCLEOTIDE SEQUENCE [LARGE SCALE GENOMIC DNA]</scope>
    <source>
        <strain evidence="2">170</strain>
    </source>
</reference>
<feature type="region of interest" description="Disordered" evidence="1">
    <location>
        <begin position="196"/>
        <end position="225"/>
    </location>
</feature>
<dbReference type="Proteomes" id="UP000078397">
    <property type="component" value="Unassembled WGS sequence"/>
</dbReference>
<accession>A0A179FA40</accession>
<dbReference type="RefSeq" id="XP_018139647.1">
    <property type="nucleotide sequence ID" value="XM_018294334.1"/>
</dbReference>
<evidence type="ECO:0000313" key="2">
    <source>
        <dbReference type="EMBL" id="OAQ61943.1"/>
    </source>
</evidence>
<comment type="caution">
    <text evidence="2">The sequence shown here is derived from an EMBL/GenBank/DDBJ whole genome shotgun (WGS) entry which is preliminary data.</text>
</comment>
<dbReference type="EMBL" id="LSBJ02000007">
    <property type="protein sequence ID" value="OAQ61943.1"/>
    <property type="molecule type" value="Genomic_DNA"/>
</dbReference>
<dbReference type="KEGG" id="pchm:VFPPC_16581"/>
<protein>
    <submittedName>
        <fullName evidence="2">Uncharacterized protein</fullName>
    </submittedName>
</protein>
<dbReference type="GeneID" id="28858328"/>
<keyword evidence="3" id="KW-1185">Reference proteome</keyword>
<evidence type="ECO:0000256" key="1">
    <source>
        <dbReference type="SAM" id="MobiDB-lite"/>
    </source>
</evidence>
<name>A0A179FA40_METCM</name>
<evidence type="ECO:0000313" key="3">
    <source>
        <dbReference type="Proteomes" id="UP000078397"/>
    </source>
</evidence>
<proteinExistence type="predicted"/>
<gene>
    <name evidence="2" type="ORF">VFPPC_16581</name>
</gene>
<sequence length="362" mass="40002">MACGCDSTQSVCYQTASPLFCHSPFSINFNLSFTIHLVSNIQDHSEDSTKGATTTCRHCCHLREMLRNDVFCRSRGLHDPRKIEHQHLAPAPCGASWGQWSLPTLIDTISLVGERVNTDLILCWCTRCRIPLTTNSRDTGDLVLVVFHTTAWGYAFLFSQVLGTDDTAITHSTSPMRDWDWDTDAVGIGLLRISTPQSRTTEQASSSSSRLRQAASGRTLGNQHTTTPYPATPYLAAMQCSAVVAVWLPYKGNPAHRLFAWAAPAEFFLVCLSLEIRNSLLVSCLKIEQPRTQCSTPPLQSLKWLLSSVNGISISACRLFDVSWSTGATSMGAKRLRSDVKSCFRRCAGTVDFWMVPPAFSI</sequence>
<dbReference type="AlphaFoldDB" id="A0A179FA40"/>
<feature type="compositionally biased region" description="Low complexity" evidence="1">
    <location>
        <begin position="197"/>
        <end position="216"/>
    </location>
</feature>
<organism evidence="2 3">
    <name type="scientific">Pochonia chlamydosporia 170</name>
    <dbReference type="NCBI Taxonomy" id="1380566"/>
    <lineage>
        <taxon>Eukaryota</taxon>
        <taxon>Fungi</taxon>
        <taxon>Dikarya</taxon>
        <taxon>Ascomycota</taxon>
        <taxon>Pezizomycotina</taxon>
        <taxon>Sordariomycetes</taxon>
        <taxon>Hypocreomycetidae</taxon>
        <taxon>Hypocreales</taxon>
        <taxon>Clavicipitaceae</taxon>
        <taxon>Pochonia</taxon>
    </lineage>
</organism>